<dbReference type="AlphaFoldDB" id="A0A9P6BZ03"/>
<evidence type="ECO:0000256" key="1">
    <source>
        <dbReference type="SAM" id="MobiDB-lite"/>
    </source>
</evidence>
<comment type="caution">
    <text evidence="4">The sequence shown here is derived from an EMBL/GenBank/DDBJ whole genome shotgun (WGS) entry which is preliminary data.</text>
</comment>
<dbReference type="Pfam" id="PF00226">
    <property type="entry name" value="DnaJ"/>
    <property type="match status" value="1"/>
</dbReference>
<dbReference type="SMART" id="SM00271">
    <property type="entry name" value="DnaJ"/>
    <property type="match status" value="1"/>
</dbReference>
<proteinExistence type="predicted"/>
<dbReference type="PROSITE" id="PS50076">
    <property type="entry name" value="DNAJ_2"/>
    <property type="match status" value="1"/>
</dbReference>
<protein>
    <recommendedName>
        <fullName evidence="3">J domain-containing protein</fullName>
    </recommendedName>
</protein>
<organism evidence="4 5">
    <name type="scientific">Macrolepiota fuliginosa MF-IS2</name>
    <dbReference type="NCBI Taxonomy" id="1400762"/>
    <lineage>
        <taxon>Eukaryota</taxon>
        <taxon>Fungi</taxon>
        <taxon>Dikarya</taxon>
        <taxon>Basidiomycota</taxon>
        <taxon>Agaricomycotina</taxon>
        <taxon>Agaricomycetes</taxon>
        <taxon>Agaricomycetidae</taxon>
        <taxon>Agaricales</taxon>
        <taxon>Agaricineae</taxon>
        <taxon>Agaricaceae</taxon>
        <taxon>Macrolepiota</taxon>
    </lineage>
</organism>
<dbReference type="EMBL" id="MU151286">
    <property type="protein sequence ID" value="KAF9445701.1"/>
    <property type="molecule type" value="Genomic_DNA"/>
</dbReference>
<dbReference type="CDD" id="cd06257">
    <property type="entry name" value="DnaJ"/>
    <property type="match status" value="1"/>
</dbReference>
<dbReference type="SUPFAM" id="SSF46565">
    <property type="entry name" value="Chaperone J-domain"/>
    <property type="match status" value="1"/>
</dbReference>
<dbReference type="InterPro" id="IPR001623">
    <property type="entry name" value="DnaJ_domain"/>
</dbReference>
<evidence type="ECO:0000256" key="2">
    <source>
        <dbReference type="SAM" id="Phobius"/>
    </source>
</evidence>
<keyword evidence="2" id="KW-1133">Transmembrane helix</keyword>
<dbReference type="Gene3D" id="1.10.287.110">
    <property type="entry name" value="DnaJ domain"/>
    <property type="match status" value="1"/>
</dbReference>
<feature type="domain" description="J" evidence="3">
    <location>
        <begin position="39"/>
        <end position="112"/>
    </location>
</feature>
<sequence length="237" mass="26975">MTWLISHRCHLSSASPITRIRHSGLSTTRFPFPNHPRPTPHEIFHLPTNASPSDIKSRYYDLVRHHHPDSPHARTHTPCPAARHTRFQSILSAYNTLRFPPSTRRGPGTYYGHGPGFDPYMAELDRRRRTFYTAERRKQAMENEERTREQGDGGGGVYGLREHMMLAFGVVALIGGLYPSIFVFPFALEKAHKDAAGNLMRARSDAREVGHVRREEVRRRVKDIKASNAKENDSGEG</sequence>
<dbReference type="InterPro" id="IPR036869">
    <property type="entry name" value="J_dom_sf"/>
</dbReference>
<keyword evidence="5" id="KW-1185">Reference proteome</keyword>
<gene>
    <name evidence="4" type="ORF">P691DRAFT_734540</name>
</gene>
<dbReference type="OrthoDB" id="445556at2759"/>
<feature type="region of interest" description="Disordered" evidence="1">
    <location>
        <begin position="203"/>
        <end position="237"/>
    </location>
</feature>
<evidence type="ECO:0000313" key="5">
    <source>
        <dbReference type="Proteomes" id="UP000807342"/>
    </source>
</evidence>
<accession>A0A9P6BZ03</accession>
<keyword evidence="2" id="KW-0812">Transmembrane</keyword>
<keyword evidence="2" id="KW-0472">Membrane</keyword>
<evidence type="ECO:0000313" key="4">
    <source>
        <dbReference type="EMBL" id="KAF9445701.1"/>
    </source>
</evidence>
<reference evidence="4" key="1">
    <citation type="submission" date="2020-11" db="EMBL/GenBank/DDBJ databases">
        <authorList>
            <consortium name="DOE Joint Genome Institute"/>
            <person name="Ahrendt S."/>
            <person name="Riley R."/>
            <person name="Andreopoulos W."/>
            <person name="Labutti K."/>
            <person name="Pangilinan J."/>
            <person name="Ruiz-Duenas F.J."/>
            <person name="Barrasa J.M."/>
            <person name="Sanchez-Garcia M."/>
            <person name="Camarero S."/>
            <person name="Miyauchi S."/>
            <person name="Serrano A."/>
            <person name="Linde D."/>
            <person name="Babiker R."/>
            <person name="Drula E."/>
            <person name="Ayuso-Fernandez I."/>
            <person name="Pacheco R."/>
            <person name="Padilla G."/>
            <person name="Ferreira P."/>
            <person name="Barriuso J."/>
            <person name="Kellner H."/>
            <person name="Castanera R."/>
            <person name="Alfaro M."/>
            <person name="Ramirez L."/>
            <person name="Pisabarro A.G."/>
            <person name="Kuo A."/>
            <person name="Tritt A."/>
            <person name="Lipzen A."/>
            <person name="He G."/>
            <person name="Yan M."/>
            <person name="Ng V."/>
            <person name="Cullen D."/>
            <person name="Martin F."/>
            <person name="Rosso M.-N."/>
            <person name="Henrissat B."/>
            <person name="Hibbett D."/>
            <person name="Martinez A.T."/>
            <person name="Grigoriev I.V."/>
        </authorList>
    </citation>
    <scope>NUCLEOTIDE SEQUENCE</scope>
    <source>
        <strain evidence="4">MF-IS2</strain>
    </source>
</reference>
<evidence type="ECO:0000259" key="3">
    <source>
        <dbReference type="PROSITE" id="PS50076"/>
    </source>
</evidence>
<dbReference type="Proteomes" id="UP000807342">
    <property type="component" value="Unassembled WGS sequence"/>
</dbReference>
<feature type="transmembrane region" description="Helical" evidence="2">
    <location>
        <begin position="166"/>
        <end position="188"/>
    </location>
</feature>
<name>A0A9P6BZ03_9AGAR</name>